<dbReference type="Pfam" id="PF10660">
    <property type="entry name" value="MitoNEET_N"/>
    <property type="match status" value="1"/>
</dbReference>
<dbReference type="GO" id="GO:0005741">
    <property type="term" value="C:mitochondrial outer membrane"/>
    <property type="evidence" value="ECO:0007669"/>
    <property type="project" value="TreeGrafter"/>
</dbReference>
<dbReference type="EMBL" id="VXIV02003275">
    <property type="protein sequence ID" value="KAF6018790.1"/>
    <property type="molecule type" value="Genomic_DNA"/>
</dbReference>
<evidence type="ECO:0000256" key="2">
    <source>
        <dbReference type="ARBA" id="ARBA00022692"/>
    </source>
</evidence>
<evidence type="ECO:0000256" key="1">
    <source>
        <dbReference type="ARBA" id="ARBA00004167"/>
    </source>
</evidence>
<evidence type="ECO:0000256" key="6">
    <source>
        <dbReference type="ARBA" id="ARBA00023004"/>
    </source>
</evidence>
<keyword evidence="3" id="KW-0001">2Fe-2S</keyword>
<keyword evidence="2 10" id="KW-0812">Transmembrane</keyword>
<dbReference type="InterPro" id="IPR018967">
    <property type="entry name" value="FeS-contain_CDGSH-typ"/>
</dbReference>
<dbReference type="PANTHER" id="PTHR13680:SF5">
    <property type="entry name" value="CDGSH IRON-SULFUR DOMAIN-CONTAINING PROTEIN 1"/>
    <property type="match status" value="1"/>
</dbReference>
<keyword evidence="13" id="KW-1185">Reference proteome</keyword>
<dbReference type="Proteomes" id="UP000593567">
    <property type="component" value="Unassembled WGS sequence"/>
</dbReference>
<comment type="cofactor">
    <cofactor evidence="9">
        <name>[2Fe-2S] cluster</name>
        <dbReference type="ChEBI" id="CHEBI:190135"/>
    </cofactor>
</comment>
<organism evidence="12 13">
    <name type="scientific">Bugula neritina</name>
    <name type="common">Brown bryozoan</name>
    <name type="synonym">Sertularia neritina</name>
    <dbReference type="NCBI Taxonomy" id="10212"/>
    <lineage>
        <taxon>Eukaryota</taxon>
        <taxon>Metazoa</taxon>
        <taxon>Spiralia</taxon>
        <taxon>Lophotrochozoa</taxon>
        <taxon>Bryozoa</taxon>
        <taxon>Gymnolaemata</taxon>
        <taxon>Cheilostomatida</taxon>
        <taxon>Flustrina</taxon>
        <taxon>Buguloidea</taxon>
        <taxon>Bugulidae</taxon>
        <taxon>Bugula</taxon>
    </lineage>
</organism>
<evidence type="ECO:0000256" key="8">
    <source>
        <dbReference type="ARBA" id="ARBA00023136"/>
    </source>
</evidence>
<feature type="domain" description="Iron-binding zinc finger CDGSH type" evidence="11">
    <location>
        <begin position="73"/>
        <end position="112"/>
    </location>
</feature>
<evidence type="ECO:0000256" key="7">
    <source>
        <dbReference type="ARBA" id="ARBA00023014"/>
    </source>
</evidence>
<keyword evidence="8 10" id="KW-0472">Membrane</keyword>
<evidence type="ECO:0000256" key="4">
    <source>
        <dbReference type="ARBA" id="ARBA00022723"/>
    </source>
</evidence>
<feature type="transmembrane region" description="Helical" evidence="10">
    <location>
        <begin position="36"/>
        <end position="57"/>
    </location>
</feature>
<evidence type="ECO:0000313" key="13">
    <source>
        <dbReference type="Proteomes" id="UP000593567"/>
    </source>
</evidence>
<evidence type="ECO:0000256" key="5">
    <source>
        <dbReference type="ARBA" id="ARBA00022989"/>
    </source>
</evidence>
<dbReference type="GO" id="GO:0046872">
    <property type="term" value="F:metal ion binding"/>
    <property type="evidence" value="ECO:0007669"/>
    <property type="project" value="UniProtKB-KW"/>
</dbReference>
<keyword evidence="6" id="KW-0408">Iron</keyword>
<dbReference type="PANTHER" id="PTHR13680">
    <property type="entry name" value="CDGSH IRON-SULFUR DOMAIN-CONTAINING PROTEIN 1"/>
    <property type="match status" value="1"/>
</dbReference>
<dbReference type="GO" id="GO:0010506">
    <property type="term" value="P:regulation of autophagy"/>
    <property type="evidence" value="ECO:0007669"/>
    <property type="project" value="InterPro"/>
</dbReference>
<dbReference type="Pfam" id="PF09360">
    <property type="entry name" value="zf-CDGSH"/>
    <property type="match status" value="1"/>
</dbReference>
<evidence type="ECO:0000259" key="11">
    <source>
        <dbReference type="SMART" id="SM00704"/>
    </source>
</evidence>
<comment type="subcellular location">
    <subcellularLocation>
        <location evidence="1">Membrane</location>
        <topology evidence="1">Single-pass membrane protein</topology>
    </subcellularLocation>
</comment>
<accession>A0A7J7IY48</accession>
<protein>
    <recommendedName>
        <fullName evidence="11">Iron-binding zinc finger CDGSH type domain-containing protein</fullName>
    </recommendedName>
</protein>
<dbReference type="AlphaFoldDB" id="A0A7J7IY48"/>
<proteinExistence type="predicted"/>
<dbReference type="InterPro" id="IPR042216">
    <property type="entry name" value="MitoNEET_CISD"/>
</dbReference>
<evidence type="ECO:0000256" key="9">
    <source>
        <dbReference type="ARBA" id="ARBA00034078"/>
    </source>
</evidence>
<evidence type="ECO:0000313" key="12">
    <source>
        <dbReference type="EMBL" id="KAF6018790.1"/>
    </source>
</evidence>
<name>A0A7J7IY48_BUGNE</name>
<sequence length="126" mass="14103">MEALSSLIKVSLANYIQNLPIPDSFFGILSLSIKDWLYMTPFIGGIGYVGFLTYRLLRPSQICNPSVNKASKKVVDIIDIEDMTSDKVSYCRCWRSKKFPLCDGSHNKHNEDTGDNAGPLVIKKNS</sequence>
<dbReference type="OrthoDB" id="449252at2759"/>
<keyword evidence="4" id="KW-0479">Metal-binding</keyword>
<dbReference type="SMART" id="SM00704">
    <property type="entry name" value="ZnF_CDGSH"/>
    <property type="match status" value="1"/>
</dbReference>
<reference evidence="12" key="1">
    <citation type="submission" date="2020-06" db="EMBL/GenBank/DDBJ databases">
        <title>Draft genome of Bugula neritina, a colonial animal packing powerful symbionts and potential medicines.</title>
        <authorList>
            <person name="Rayko M."/>
        </authorList>
    </citation>
    <scope>NUCLEOTIDE SEQUENCE [LARGE SCALE GENOMIC DNA]</scope>
    <source>
        <strain evidence="12">Kwan_BN1</strain>
    </source>
</reference>
<gene>
    <name evidence="12" type="ORF">EB796_022893</name>
</gene>
<evidence type="ECO:0000256" key="3">
    <source>
        <dbReference type="ARBA" id="ARBA00022714"/>
    </source>
</evidence>
<dbReference type="Gene3D" id="3.40.5.90">
    <property type="entry name" value="CDGSH iron-sulfur domain, mitoNEET-type"/>
    <property type="match status" value="1"/>
</dbReference>
<comment type="caution">
    <text evidence="12">The sequence shown here is derived from an EMBL/GenBank/DDBJ whole genome shotgun (WGS) entry which is preliminary data.</text>
</comment>
<keyword evidence="7" id="KW-0411">Iron-sulfur</keyword>
<dbReference type="GO" id="GO:0051537">
    <property type="term" value="F:2 iron, 2 sulfur cluster binding"/>
    <property type="evidence" value="ECO:0007669"/>
    <property type="project" value="UniProtKB-KW"/>
</dbReference>
<evidence type="ECO:0000256" key="10">
    <source>
        <dbReference type="SAM" id="Phobius"/>
    </source>
</evidence>
<dbReference type="FunFam" id="3.40.5.90:FF:000001">
    <property type="entry name" value="CDGSH iron-sulfur domain-containing protein 1"/>
    <property type="match status" value="1"/>
</dbReference>
<dbReference type="InterPro" id="IPR019610">
    <property type="entry name" value="FeS-contain_mitoNEET_N"/>
</dbReference>
<keyword evidence="5 10" id="KW-1133">Transmembrane helix</keyword>
<dbReference type="InterPro" id="IPR045131">
    <property type="entry name" value="CISD1/2"/>
</dbReference>